<comment type="caution">
    <text evidence="1">The sequence shown here is derived from an EMBL/GenBank/DDBJ whole genome shotgun (WGS) entry which is preliminary data.</text>
</comment>
<protein>
    <submittedName>
        <fullName evidence="1">Uncharacterized protein</fullName>
    </submittedName>
</protein>
<dbReference type="EMBL" id="NHTK01000187">
    <property type="protein sequence ID" value="PPR08020.1"/>
    <property type="molecule type" value="Genomic_DNA"/>
</dbReference>
<dbReference type="InParanoid" id="A0A409YYC5"/>
<evidence type="ECO:0000313" key="1">
    <source>
        <dbReference type="EMBL" id="PPR08020.1"/>
    </source>
</evidence>
<dbReference type="AlphaFoldDB" id="A0A409YYC5"/>
<evidence type="ECO:0000313" key="2">
    <source>
        <dbReference type="Proteomes" id="UP000284842"/>
    </source>
</evidence>
<dbReference type="Proteomes" id="UP000284842">
    <property type="component" value="Unassembled WGS sequence"/>
</dbReference>
<reference evidence="1 2" key="1">
    <citation type="journal article" date="2018" name="Evol. Lett.">
        <title>Horizontal gene cluster transfer increased hallucinogenic mushroom diversity.</title>
        <authorList>
            <person name="Reynolds H.T."/>
            <person name="Vijayakumar V."/>
            <person name="Gluck-Thaler E."/>
            <person name="Korotkin H.B."/>
            <person name="Matheny P.B."/>
            <person name="Slot J.C."/>
        </authorList>
    </citation>
    <scope>NUCLEOTIDE SEQUENCE [LARGE SCALE GENOMIC DNA]</scope>
    <source>
        <strain evidence="1 2">2629</strain>
    </source>
</reference>
<proteinExistence type="predicted"/>
<name>A0A409YYC5_9AGAR</name>
<gene>
    <name evidence="1" type="ORF">CVT24_011081</name>
</gene>
<accession>A0A409YYC5</accession>
<dbReference type="OrthoDB" id="3026155at2759"/>
<sequence length="296" mass="33120">MSLHAVDLPQAQEVVILGSNSSADTFAASTIEASKMFDECTSALSNLGNAQDAERWPGDWQKLFSMYKSAVKASLELDKLGIDYFGELNPTIANRLDDWAENNFGEAKRFLQEYLEKPAVPQLRSASSVVSDQFTDIKNVMQQFENNFVAFVGKLEKDDEEAQAYLARQIQQLKDEIAHSTIFDDKQRLKDEELHVEKNLEVLCEMDKNLEIAKTVLSTVRPNIGTILDDLQSFAMQWIKTHHDIEALLDEMGIAEDSATKRSLISRLKAIGTSAAALVADMNEYVTTVQDSGIFE</sequence>
<organism evidence="1 2">
    <name type="scientific">Panaeolus cyanescens</name>
    <dbReference type="NCBI Taxonomy" id="181874"/>
    <lineage>
        <taxon>Eukaryota</taxon>
        <taxon>Fungi</taxon>
        <taxon>Dikarya</taxon>
        <taxon>Basidiomycota</taxon>
        <taxon>Agaricomycotina</taxon>
        <taxon>Agaricomycetes</taxon>
        <taxon>Agaricomycetidae</taxon>
        <taxon>Agaricales</taxon>
        <taxon>Agaricineae</taxon>
        <taxon>Galeropsidaceae</taxon>
        <taxon>Panaeolus</taxon>
    </lineage>
</organism>
<keyword evidence="2" id="KW-1185">Reference proteome</keyword>